<reference evidence="1" key="1">
    <citation type="submission" date="2023-04" db="EMBL/GenBank/DDBJ databases">
        <title>Phytophthora fragariaefolia NBRC 109709.</title>
        <authorList>
            <person name="Ichikawa N."/>
            <person name="Sato H."/>
            <person name="Tonouchi N."/>
        </authorList>
    </citation>
    <scope>NUCLEOTIDE SEQUENCE</scope>
    <source>
        <strain evidence="1">NBRC 109709</strain>
    </source>
</reference>
<dbReference type="AlphaFoldDB" id="A0A9W6Y689"/>
<comment type="caution">
    <text evidence="1">The sequence shown here is derived from an EMBL/GenBank/DDBJ whole genome shotgun (WGS) entry which is preliminary data.</text>
</comment>
<proteinExistence type="predicted"/>
<accession>A0A9W6Y689</accession>
<evidence type="ECO:0000313" key="2">
    <source>
        <dbReference type="Proteomes" id="UP001165121"/>
    </source>
</evidence>
<evidence type="ECO:0000313" key="1">
    <source>
        <dbReference type="EMBL" id="GMF53595.1"/>
    </source>
</evidence>
<organism evidence="1 2">
    <name type="scientific">Phytophthora fragariaefolia</name>
    <dbReference type="NCBI Taxonomy" id="1490495"/>
    <lineage>
        <taxon>Eukaryota</taxon>
        <taxon>Sar</taxon>
        <taxon>Stramenopiles</taxon>
        <taxon>Oomycota</taxon>
        <taxon>Peronosporomycetes</taxon>
        <taxon>Peronosporales</taxon>
        <taxon>Peronosporaceae</taxon>
        <taxon>Phytophthora</taxon>
    </lineage>
</organism>
<protein>
    <submittedName>
        <fullName evidence="1">Unnamed protein product</fullName>
    </submittedName>
</protein>
<dbReference type="Proteomes" id="UP001165121">
    <property type="component" value="Unassembled WGS sequence"/>
</dbReference>
<gene>
    <name evidence="1" type="ORF">Pfra01_002219500</name>
</gene>
<sequence>MFGIGFRSQLWIGQLSRYMRSDVGGETEEIQLGSDGENMGYATGCVVSIEKIGTYTREQLEEMKWIWSRSGLPLSSWRNTELKGVVKEPVATSLALDQFLNA</sequence>
<dbReference type="EMBL" id="BSXT01003308">
    <property type="protein sequence ID" value="GMF53595.1"/>
    <property type="molecule type" value="Genomic_DNA"/>
</dbReference>
<keyword evidence="2" id="KW-1185">Reference proteome</keyword>
<name>A0A9W6Y689_9STRA</name>